<feature type="region of interest" description="Disordered" evidence="1">
    <location>
        <begin position="393"/>
        <end position="473"/>
    </location>
</feature>
<feature type="compositionally biased region" description="Acidic residues" evidence="1">
    <location>
        <begin position="527"/>
        <end position="543"/>
    </location>
</feature>
<reference evidence="2 3" key="1">
    <citation type="journal article" date="2023" name="BMC Biotechnol.">
        <title>Vitis rotundifolia cv Carlos genome sequencing.</title>
        <authorList>
            <person name="Huff M."/>
            <person name="Hulse-Kemp A."/>
            <person name="Scheffler B."/>
            <person name="Youngblood R."/>
            <person name="Simpson S."/>
            <person name="Babiker E."/>
            <person name="Staton M."/>
        </authorList>
    </citation>
    <scope>NUCLEOTIDE SEQUENCE [LARGE SCALE GENOMIC DNA]</scope>
    <source>
        <tissue evidence="2">Leaf</tissue>
    </source>
</reference>
<proteinExistence type="predicted"/>
<gene>
    <name evidence="2" type="ORF">PVL29_023927</name>
</gene>
<dbReference type="PANTHER" id="PTHR36005:SF1">
    <property type="entry name" value="DNA LIGASE-LIKE PROTEIN"/>
    <property type="match status" value="1"/>
</dbReference>
<evidence type="ECO:0000313" key="3">
    <source>
        <dbReference type="Proteomes" id="UP001168098"/>
    </source>
</evidence>
<organism evidence="2 3">
    <name type="scientific">Vitis rotundifolia</name>
    <name type="common">Muscadine grape</name>
    <dbReference type="NCBI Taxonomy" id="103349"/>
    <lineage>
        <taxon>Eukaryota</taxon>
        <taxon>Viridiplantae</taxon>
        <taxon>Streptophyta</taxon>
        <taxon>Embryophyta</taxon>
        <taxon>Tracheophyta</taxon>
        <taxon>Spermatophyta</taxon>
        <taxon>Magnoliopsida</taxon>
        <taxon>eudicotyledons</taxon>
        <taxon>Gunneridae</taxon>
        <taxon>Pentapetalae</taxon>
        <taxon>rosids</taxon>
        <taxon>Vitales</taxon>
        <taxon>Vitaceae</taxon>
        <taxon>Viteae</taxon>
        <taxon>Vitis</taxon>
    </lineage>
</organism>
<feature type="region of interest" description="Disordered" evidence="1">
    <location>
        <begin position="689"/>
        <end position="727"/>
    </location>
</feature>
<feature type="compositionally biased region" description="Basic and acidic residues" evidence="1">
    <location>
        <begin position="134"/>
        <end position="144"/>
    </location>
</feature>
<sequence length="785" mass="87428">MDMEDDSQLFSPSEQSSSPVHARKLKRLKKATSVSLDEVVAKPVNGQVLGSSEALESNEGPLRFDSGKELDSGFAGEGSGSERDLEFDGDGEDQGGEKGKEIEDPKADESLDSEGWNEESLQFDFGSEMNSTFDEDRLRTKRVLEFGGDGEDPSGEMREETGDLRMGESERKRGNSEDLGQKRVKRKKKLESVADDGKPDAYASGRRMTEKERRARLSELHAETQRLLRETRDTAFKPAEPVQKSISSILEKIRQRKLEVSKRTVSLNDNCSIAEDNSSLREVEVALDSENGPKDKRGDDEFTKVVKEETVAHAADVASRSDGFDESVNHSSQENTPLQMDSEEKPTHAFRAPIDDTQGLFCASQTSDVNDELPNEQHSSPLEEVLEPSLLAMNLKLDSAPADDVSSDEEDNDKENIDPDPHRPIELCSSPKGDPVKAFVDDEAEEEDDGDNDLIRFQENEEDEDNGGSEELNDLIATEYEENPIDGEKRNQLHQQWLEQQDAAGTDNLLQRLKCGLEQRETAVLGGEDDNDEEEDNEEEEEFCDEALEGLGQANLVRMNSRKIKQMIPQMFTDKDDGFLSSDDEETEKRLVKQRLLEKAEEQATLLSPEEDENSREVFGLIKKLNIVPDTKRKAKTSSVLGMLLQGRNSNNSSKSSFLGRASNQSLPSSHKPGSTMVRSFIFGRDDSNSRSTISMSEDSSEKIQNETRPKRTASAKFSSSQSKFSTQNTKVAVEKTSGTSLFEILRRSSLQSNICPQDNVVGENQSVFAAFRLTKKSIKVEGRT</sequence>
<keyword evidence="3" id="KW-1185">Reference proteome</keyword>
<feature type="compositionally biased region" description="Polar residues" evidence="1">
    <location>
        <begin position="647"/>
        <end position="673"/>
    </location>
</feature>
<feature type="compositionally biased region" description="Polar residues" evidence="1">
    <location>
        <begin position="329"/>
        <end position="339"/>
    </location>
</feature>
<evidence type="ECO:0000313" key="2">
    <source>
        <dbReference type="EMBL" id="KAJ9674689.1"/>
    </source>
</evidence>
<feature type="region of interest" description="Disordered" evidence="1">
    <location>
        <begin position="646"/>
        <end position="677"/>
    </location>
</feature>
<feature type="region of interest" description="Disordered" evidence="1">
    <location>
        <begin position="286"/>
        <end position="352"/>
    </location>
</feature>
<feature type="region of interest" description="Disordered" evidence="1">
    <location>
        <begin position="521"/>
        <end position="543"/>
    </location>
</feature>
<feature type="compositionally biased region" description="Basic and acidic residues" evidence="1">
    <location>
        <begin position="291"/>
        <end position="311"/>
    </location>
</feature>
<feature type="region of interest" description="Disordered" evidence="1">
    <location>
        <begin position="44"/>
        <end position="216"/>
    </location>
</feature>
<feature type="compositionally biased region" description="Basic and acidic residues" evidence="1">
    <location>
        <begin position="95"/>
        <end position="109"/>
    </location>
</feature>
<feature type="compositionally biased region" description="Low complexity" evidence="1">
    <location>
        <begin position="8"/>
        <end position="19"/>
    </location>
</feature>
<dbReference type="AlphaFoldDB" id="A0AA38YQD5"/>
<feature type="compositionally biased region" description="Low complexity" evidence="1">
    <location>
        <begin position="713"/>
        <end position="727"/>
    </location>
</feature>
<protein>
    <submittedName>
        <fullName evidence="2">Uncharacterized protein</fullName>
    </submittedName>
</protein>
<feature type="compositionally biased region" description="Basic and acidic residues" evidence="1">
    <location>
        <begin position="155"/>
        <end position="181"/>
    </location>
</feature>
<feature type="compositionally biased region" description="Acidic residues" evidence="1">
    <location>
        <begin position="441"/>
        <end position="452"/>
    </location>
</feature>
<feature type="region of interest" description="Disordered" evidence="1">
    <location>
        <begin position="363"/>
        <end position="382"/>
    </location>
</feature>
<dbReference type="PANTHER" id="PTHR36005">
    <property type="entry name" value="DNA LIGASE-LIKE PROTEIN"/>
    <property type="match status" value="1"/>
</dbReference>
<evidence type="ECO:0000256" key="1">
    <source>
        <dbReference type="SAM" id="MobiDB-lite"/>
    </source>
</evidence>
<dbReference type="EMBL" id="JARBHA010000018">
    <property type="protein sequence ID" value="KAJ9674689.1"/>
    <property type="molecule type" value="Genomic_DNA"/>
</dbReference>
<name>A0AA38YQD5_VITRO</name>
<feature type="compositionally biased region" description="Basic and acidic residues" evidence="1">
    <location>
        <begin position="414"/>
        <end position="425"/>
    </location>
</feature>
<feature type="compositionally biased region" description="Basic and acidic residues" evidence="1">
    <location>
        <begin position="207"/>
        <end position="216"/>
    </location>
</feature>
<accession>A0AA38YQD5</accession>
<feature type="compositionally biased region" description="Acidic residues" evidence="1">
    <location>
        <begin position="460"/>
        <end position="473"/>
    </location>
</feature>
<comment type="caution">
    <text evidence="2">The sequence shown here is derived from an EMBL/GenBank/DDBJ whole genome shotgun (WGS) entry which is preliminary data.</text>
</comment>
<feature type="compositionally biased region" description="Basic and acidic residues" evidence="1">
    <location>
        <begin position="700"/>
        <end position="710"/>
    </location>
</feature>
<dbReference type="Proteomes" id="UP001168098">
    <property type="component" value="Unassembled WGS sequence"/>
</dbReference>
<feature type="region of interest" description="Disordered" evidence="1">
    <location>
        <begin position="1"/>
        <end position="24"/>
    </location>
</feature>
<feature type="compositionally biased region" description="Basic and acidic residues" evidence="1">
    <location>
        <begin position="190"/>
        <end position="199"/>
    </location>
</feature>